<evidence type="ECO:0000313" key="2">
    <source>
        <dbReference type="Proteomes" id="UP000217785"/>
    </source>
</evidence>
<dbReference type="Proteomes" id="UP000217785">
    <property type="component" value="Unassembled WGS sequence"/>
</dbReference>
<dbReference type="EMBL" id="BDUF01000061">
    <property type="protein sequence ID" value="GAX90696.1"/>
    <property type="molecule type" value="Genomic_DNA"/>
</dbReference>
<dbReference type="GO" id="GO:0043571">
    <property type="term" value="P:maintenance of CRISPR repeat elements"/>
    <property type="evidence" value="ECO:0007669"/>
    <property type="project" value="InterPro"/>
</dbReference>
<dbReference type="AlphaFoldDB" id="A0A292YNC9"/>
<protein>
    <submittedName>
        <fullName evidence="1">CRISPR-associated protein Csh2</fullName>
    </submittedName>
</protein>
<dbReference type="RefSeq" id="WP_096182421.1">
    <property type="nucleotide sequence ID" value="NZ_BDUF01000061.1"/>
</dbReference>
<evidence type="ECO:0000313" key="1">
    <source>
        <dbReference type="EMBL" id="GAX90696.1"/>
    </source>
</evidence>
<dbReference type="OrthoDB" id="9776792at2"/>
<gene>
    <name evidence="1" type="ORF">EFBL_2334</name>
</gene>
<dbReference type="InterPro" id="IPR006482">
    <property type="entry name" value="Cas7_Csh2/Csh2"/>
</dbReference>
<dbReference type="NCBIfam" id="TIGR01595">
    <property type="entry name" value="cas_CT1132"/>
    <property type="match status" value="1"/>
</dbReference>
<reference evidence="2" key="1">
    <citation type="submission" date="2017-07" db="EMBL/GenBank/DDBJ databases">
        <title>Draft genome sequence of Effusibacillus lacus strain skLN1.</title>
        <authorList>
            <person name="Watanabe M."/>
            <person name="Kojima H."/>
            <person name="Fukui M."/>
        </authorList>
    </citation>
    <scope>NUCLEOTIDE SEQUENCE [LARGE SCALE GENOMIC DNA]</scope>
    <source>
        <strain evidence="2">skLN1</strain>
    </source>
</reference>
<keyword evidence="2" id="KW-1185">Reference proteome</keyword>
<dbReference type="Pfam" id="PF05107">
    <property type="entry name" value="Cas_Cas7"/>
    <property type="match status" value="1"/>
</dbReference>
<name>A0A292YNC9_9BACL</name>
<organism evidence="1 2">
    <name type="scientific">Effusibacillus lacus</name>
    <dbReference type="NCBI Taxonomy" id="1348429"/>
    <lineage>
        <taxon>Bacteria</taxon>
        <taxon>Bacillati</taxon>
        <taxon>Bacillota</taxon>
        <taxon>Bacilli</taxon>
        <taxon>Bacillales</taxon>
        <taxon>Alicyclobacillaceae</taxon>
        <taxon>Effusibacillus</taxon>
    </lineage>
</organism>
<sequence>MGVNSGEILFVKSVKDGIPNRDPLADSDARRIFGENDGRISLSDVSIKRDVRDYVQMAYPDGGELKNRFIYVREERDEKGKLLGRSSLADKLLERTGNAKGPIRENLIQAAFDVRSFGAVFSVKNESFKLTGPVQFGWAHSLHPVETRYVQGTVVMPSKDTKDSSGEANDEGKSQGTIWTSYILPFAVFAMPGVINASIAKEAMLEPDDVELLLEALWRGTQQRQARGRGIQQPLFLMHVEYRDPLFRIGYLEEGIRLLPDKEEWTNGQPPSSVQEISLDVSGLFDLLKQYQDKIARCRLWLNPSLQLKGDTSMMNLQPLW</sequence>
<proteinExistence type="predicted"/>
<accession>A0A292YNC9</accession>
<comment type="caution">
    <text evidence="1">The sequence shown here is derived from an EMBL/GenBank/DDBJ whole genome shotgun (WGS) entry which is preliminary data.</text>
</comment>